<gene>
    <name evidence="1" type="primary">WBGene00282900</name>
</gene>
<accession>A0A2A6BTA9</accession>
<dbReference type="Proteomes" id="UP000005239">
    <property type="component" value="Unassembled WGS sequence"/>
</dbReference>
<dbReference type="AlphaFoldDB" id="A0A2A6BTA9"/>
<keyword evidence="2" id="KW-1185">Reference proteome</keyword>
<reference evidence="2" key="1">
    <citation type="journal article" date="2008" name="Nat. Genet.">
        <title>The Pristionchus pacificus genome provides a unique perspective on nematode lifestyle and parasitism.</title>
        <authorList>
            <person name="Dieterich C."/>
            <person name="Clifton S.W."/>
            <person name="Schuster L.N."/>
            <person name="Chinwalla A."/>
            <person name="Delehaunty K."/>
            <person name="Dinkelacker I."/>
            <person name="Fulton L."/>
            <person name="Fulton R."/>
            <person name="Godfrey J."/>
            <person name="Minx P."/>
            <person name="Mitreva M."/>
            <person name="Roeseler W."/>
            <person name="Tian H."/>
            <person name="Witte H."/>
            <person name="Yang S.P."/>
            <person name="Wilson R.K."/>
            <person name="Sommer R.J."/>
        </authorList>
    </citation>
    <scope>NUCLEOTIDE SEQUENCE [LARGE SCALE GENOMIC DNA]</scope>
    <source>
        <strain evidence="2">PS312</strain>
    </source>
</reference>
<accession>A0A8R1V4X7</accession>
<organism evidence="1 2">
    <name type="scientific">Pristionchus pacificus</name>
    <name type="common">Parasitic nematode worm</name>
    <dbReference type="NCBI Taxonomy" id="54126"/>
    <lineage>
        <taxon>Eukaryota</taxon>
        <taxon>Metazoa</taxon>
        <taxon>Ecdysozoa</taxon>
        <taxon>Nematoda</taxon>
        <taxon>Chromadorea</taxon>
        <taxon>Rhabditida</taxon>
        <taxon>Rhabditina</taxon>
        <taxon>Diplogasteromorpha</taxon>
        <taxon>Diplogasteroidea</taxon>
        <taxon>Neodiplogasteridae</taxon>
        <taxon>Pristionchus</taxon>
    </lineage>
</organism>
<sequence>MASDRGLSKRYRARQAISSAAGWRGGSDGQSDERAWVDEETICTPPPQGTARDWRESTLDGEGTTRFS</sequence>
<reference evidence="1" key="2">
    <citation type="submission" date="2022-06" db="UniProtKB">
        <authorList>
            <consortium name="EnsemblMetazoa"/>
        </authorList>
    </citation>
    <scope>IDENTIFICATION</scope>
    <source>
        <strain evidence="1">PS312</strain>
    </source>
</reference>
<name>A0A2A6BTA9_PRIPA</name>
<protein>
    <submittedName>
        <fullName evidence="1">Uncharacterized protein</fullName>
    </submittedName>
</protein>
<proteinExistence type="predicted"/>
<dbReference type="EnsemblMetazoa" id="PPA44531.1">
    <property type="protein sequence ID" value="PPA44531.1"/>
    <property type="gene ID" value="WBGene00282900"/>
</dbReference>
<evidence type="ECO:0000313" key="1">
    <source>
        <dbReference type="EnsemblMetazoa" id="PPA44531.1"/>
    </source>
</evidence>
<evidence type="ECO:0000313" key="2">
    <source>
        <dbReference type="Proteomes" id="UP000005239"/>
    </source>
</evidence>